<evidence type="ECO:0000256" key="1">
    <source>
        <dbReference type="SAM" id="SignalP"/>
    </source>
</evidence>
<dbReference type="AlphaFoldDB" id="A0A841L9E9"/>
<feature type="chain" id="PRO_5033060914" evidence="1">
    <location>
        <begin position="23"/>
        <end position="33"/>
    </location>
</feature>
<keyword evidence="1" id="KW-0732">Signal</keyword>
<reference evidence="2 3" key="1">
    <citation type="submission" date="2020-08" db="EMBL/GenBank/DDBJ databases">
        <title>Genomic Encyclopedia of Type Strains, Phase IV (KMG-IV): sequencing the most valuable type-strain genomes for metagenomic binning, comparative biology and taxonomic classification.</title>
        <authorList>
            <person name="Goeker M."/>
        </authorList>
    </citation>
    <scope>NUCLEOTIDE SEQUENCE [LARGE SCALE GENOMIC DNA]</scope>
    <source>
        <strain evidence="2 3">DSM 102189</strain>
    </source>
</reference>
<evidence type="ECO:0000313" key="2">
    <source>
        <dbReference type="EMBL" id="MBB6229277.1"/>
    </source>
</evidence>
<protein>
    <submittedName>
        <fullName evidence="2">Uncharacterized protein</fullName>
    </submittedName>
</protein>
<evidence type="ECO:0000313" key="3">
    <source>
        <dbReference type="Proteomes" id="UP000538147"/>
    </source>
</evidence>
<feature type="signal peptide" evidence="1">
    <location>
        <begin position="1"/>
        <end position="22"/>
    </location>
</feature>
<sequence length="33" mass="3428">MVIRFFSTAAFLALALSSPSAAAPRGLKALDSF</sequence>
<organism evidence="2 3">
    <name type="scientific">Polymorphobacter multimanifer</name>
    <dbReference type="NCBI Taxonomy" id="1070431"/>
    <lineage>
        <taxon>Bacteria</taxon>
        <taxon>Pseudomonadati</taxon>
        <taxon>Pseudomonadota</taxon>
        <taxon>Alphaproteobacteria</taxon>
        <taxon>Sphingomonadales</taxon>
        <taxon>Sphingosinicellaceae</taxon>
        <taxon>Polymorphobacter</taxon>
    </lineage>
</organism>
<proteinExistence type="predicted"/>
<comment type="caution">
    <text evidence="2">The sequence shown here is derived from an EMBL/GenBank/DDBJ whole genome shotgun (WGS) entry which is preliminary data.</text>
</comment>
<accession>A0A841L9E9</accession>
<feature type="non-terminal residue" evidence="2">
    <location>
        <position position="33"/>
    </location>
</feature>
<dbReference type="EMBL" id="JACIIV010000039">
    <property type="protein sequence ID" value="MBB6229277.1"/>
    <property type="molecule type" value="Genomic_DNA"/>
</dbReference>
<dbReference type="Proteomes" id="UP000538147">
    <property type="component" value="Unassembled WGS sequence"/>
</dbReference>
<keyword evidence="3" id="KW-1185">Reference proteome</keyword>
<name>A0A841L9E9_9SPHN</name>
<gene>
    <name evidence="2" type="ORF">FHS79_003478</name>
</gene>